<evidence type="ECO:0000256" key="3">
    <source>
        <dbReference type="ARBA" id="ARBA00022801"/>
    </source>
</evidence>
<dbReference type="InterPro" id="IPR023827">
    <property type="entry name" value="Peptidase_S8_Asp-AS"/>
</dbReference>
<accession>A0AAW1S574</accession>
<feature type="active site" description="Charge relay system" evidence="5">
    <location>
        <position position="382"/>
    </location>
</feature>
<dbReference type="PROSITE" id="PS51892">
    <property type="entry name" value="SUBTILASE"/>
    <property type="match status" value="1"/>
</dbReference>
<sequence>MTGGTASPTLSPVQRSESFIVSLAARQTIAEASATSFGGVAAAAAATASGAVITQNFSASFNGFVVSSLSAEGLLALAQNPEVISVEPDRTLITSQIETRNSRGRWKAAGRKLHWHKRRSVLQHQDILSAPIQSTPTGVARVGGPVSGKMTAAIAVLDTGVGPHPDLNIQPGYSCLRDGEGTDDDSSEGHGTHIAGSAAAMDNDYGVIGVSPGAPIIPVKVADSDGAASMSSVLCGIEWVLQNRAAAVINLSLDGAATAADLMECNGAEPTSVLHQAICNANSQGVVVTSSAGNDANLTSLHIPSTYPEVISAGSLTDYDGQPGGIAPATGCGNIHGGPDDSYSPFSNYGNGTSLLAPGVCINSTVPASVDSSGYAVLSGTSMAAGHLAGAVAALKSLSPDMEPADIKSFVISGPPSADECSSQALEQPSKPHDGPSYTVLDTSCIH</sequence>
<comment type="caution">
    <text evidence="9">The sequence shown here is derived from an EMBL/GenBank/DDBJ whole genome shotgun (WGS) entry which is preliminary data.</text>
</comment>
<evidence type="ECO:0000313" key="10">
    <source>
        <dbReference type="Proteomes" id="UP001438707"/>
    </source>
</evidence>
<organism evidence="9 10">
    <name type="scientific">Apatococcus lobatus</name>
    <dbReference type="NCBI Taxonomy" id="904363"/>
    <lineage>
        <taxon>Eukaryota</taxon>
        <taxon>Viridiplantae</taxon>
        <taxon>Chlorophyta</taxon>
        <taxon>core chlorophytes</taxon>
        <taxon>Trebouxiophyceae</taxon>
        <taxon>Chlorellales</taxon>
        <taxon>Chlorellaceae</taxon>
        <taxon>Apatococcus</taxon>
    </lineage>
</organism>
<dbReference type="AlphaFoldDB" id="A0AAW1S574"/>
<dbReference type="Proteomes" id="UP001438707">
    <property type="component" value="Unassembled WGS sequence"/>
</dbReference>
<dbReference type="InterPro" id="IPR015500">
    <property type="entry name" value="Peptidase_S8_subtilisin-rel"/>
</dbReference>
<evidence type="ECO:0000256" key="6">
    <source>
        <dbReference type="SAM" id="MobiDB-lite"/>
    </source>
</evidence>
<gene>
    <name evidence="9" type="ORF">WJX74_004682</name>
</gene>
<feature type="active site" description="Charge relay system" evidence="5">
    <location>
        <position position="158"/>
    </location>
</feature>
<dbReference type="PRINTS" id="PR00723">
    <property type="entry name" value="SUBTILISIN"/>
</dbReference>
<evidence type="ECO:0000256" key="1">
    <source>
        <dbReference type="ARBA" id="ARBA00011073"/>
    </source>
</evidence>
<keyword evidence="2 5" id="KW-0645">Protease</keyword>
<dbReference type="GO" id="GO:0004252">
    <property type="term" value="F:serine-type endopeptidase activity"/>
    <property type="evidence" value="ECO:0007669"/>
    <property type="project" value="UniProtKB-UniRule"/>
</dbReference>
<evidence type="ECO:0000256" key="2">
    <source>
        <dbReference type="ARBA" id="ARBA00022670"/>
    </source>
</evidence>
<evidence type="ECO:0000256" key="5">
    <source>
        <dbReference type="PROSITE-ProRule" id="PRU01240"/>
    </source>
</evidence>
<dbReference type="InterPro" id="IPR050131">
    <property type="entry name" value="Peptidase_S8_subtilisin-like"/>
</dbReference>
<dbReference type="InterPro" id="IPR000209">
    <property type="entry name" value="Peptidase_S8/S53_dom"/>
</dbReference>
<feature type="domain" description="Peptidase S8/S53" evidence="7">
    <location>
        <begin position="153"/>
        <end position="412"/>
    </location>
</feature>
<proteinExistence type="inferred from homology"/>
<dbReference type="InterPro" id="IPR036852">
    <property type="entry name" value="Peptidase_S8/S53_dom_sf"/>
</dbReference>
<dbReference type="EMBL" id="JALJOS010000003">
    <property type="protein sequence ID" value="KAK9841373.1"/>
    <property type="molecule type" value="Genomic_DNA"/>
</dbReference>
<dbReference type="Pfam" id="PF05922">
    <property type="entry name" value="Inhibitor_I9"/>
    <property type="match status" value="1"/>
</dbReference>
<evidence type="ECO:0000313" key="9">
    <source>
        <dbReference type="EMBL" id="KAK9841373.1"/>
    </source>
</evidence>
<evidence type="ECO:0000259" key="7">
    <source>
        <dbReference type="Pfam" id="PF00082"/>
    </source>
</evidence>
<dbReference type="Gene3D" id="3.40.50.200">
    <property type="entry name" value="Peptidase S8/S53 domain"/>
    <property type="match status" value="1"/>
</dbReference>
<keyword evidence="4 5" id="KW-0720">Serine protease</keyword>
<evidence type="ECO:0000259" key="8">
    <source>
        <dbReference type="Pfam" id="PF05922"/>
    </source>
</evidence>
<keyword evidence="10" id="KW-1185">Reference proteome</keyword>
<reference evidence="9 10" key="1">
    <citation type="journal article" date="2024" name="Nat. Commun.">
        <title>Phylogenomics reveals the evolutionary origins of lichenization in chlorophyte algae.</title>
        <authorList>
            <person name="Puginier C."/>
            <person name="Libourel C."/>
            <person name="Otte J."/>
            <person name="Skaloud P."/>
            <person name="Haon M."/>
            <person name="Grisel S."/>
            <person name="Petersen M."/>
            <person name="Berrin J.G."/>
            <person name="Delaux P.M."/>
            <person name="Dal Grande F."/>
            <person name="Keller J."/>
        </authorList>
    </citation>
    <scope>NUCLEOTIDE SEQUENCE [LARGE SCALE GENOMIC DNA]</scope>
    <source>
        <strain evidence="9 10">SAG 2145</strain>
    </source>
</reference>
<keyword evidence="3 5" id="KW-0378">Hydrolase</keyword>
<dbReference type="PROSITE" id="PS00136">
    <property type="entry name" value="SUBTILASE_ASP"/>
    <property type="match status" value="1"/>
</dbReference>
<feature type="domain" description="Inhibitor I9" evidence="8">
    <location>
        <begin position="47"/>
        <end position="92"/>
    </location>
</feature>
<dbReference type="GO" id="GO:0006508">
    <property type="term" value="P:proteolysis"/>
    <property type="evidence" value="ECO:0007669"/>
    <property type="project" value="UniProtKB-KW"/>
</dbReference>
<comment type="similarity">
    <text evidence="1 5">Belongs to the peptidase S8 family.</text>
</comment>
<feature type="active site" description="Charge relay system" evidence="5">
    <location>
        <position position="190"/>
    </location>
</feature>
<name>A0AAW1S574_9CHLO</name>
<dbReference type="PROSITE" id="PS00137">
    <property type="entry name" value="SUBTILASE_HIS"/>
    <property type="match status" value="1"/>
</dbReference>
<dbReference type="Pfam" id="PF00082">
    <property type="entry name" value="Peptidase_S8"/>
    <property type="match status" value="1"/>
</dbReference>
<dbReference type="InterPro" id="IPR022398">
    <property type="entry name" value="Peptidase_S8_His-AS"/>
</dbReference>
<dbReference type="InterPro" id="IPR010259">
    <property type="entry name" value="S8pro/Inhibitor_I9"/>
</dbReference>
<evidence type="ECO:0008006" key="11">
    <source>
        <dbReference type="Google" id="ProtNLM"/>
    </source>
</evidence>
<evidence type="ECO:0000256" key="4">
    <source>
        <dbReference type="ARBA" id="ARBA00022825"/>
    </source>
</evidence>
<dbReference type="PANTHER" id="PTHR43806">
    <property type="entry name" value="PEPTIDASE S8"/>
    <property type="match status" value="1"/>
</dbReference>
<protein>
    <recommendedName>
        <fullName evidence="11">Peptidase S8/S53 domain-containing protein</fullName>
    </recommendedName>
</protein>
<dbReference type="PANTHER" id="PTHR43806:SF11">
    <property type="entry name" value="CEREVISIN-RELATED"/>
    <property type="match status" value="1"/>
</dbReference>
<dbReference type="SUPFAM" id="SSF52743">
    <property type="entry name" value="Subtilisin-like"/>
    <property type="match status" value="1"/>
</dbReference>
<feature type="region of interest" description="Disordered" evidence="6">
    <location>
        <begin position="416"/>
        <end position="447"/>
    </location>
</feature>